<dbReference type="EMBL" id="JALJOR010000002">
    <property type="protein sequence ID" value="KAK9823979.1"/>
    <property type="molecule type" value="Genomic_DNA"/>
</dbReference>
<evidence type="ECO:0000313" key="1">
    <source>
        <dbReference type="EMBL" id="KAK9823979.1"/>
    </source>
</evidence>
<comment type="caution">
    <text evidence="1">The sequence shown here is derived from an EMBL/GenBank/DDBJ whole genome shotgun (WGS) entry which is preliminary data.</text>
</comment>
<dbReference type="Proteomes" id="UP001489004">
    <property type="component" value="Unassembled WGS sequence"/>
</dbReference>
<sequence>MVAQAAQTAKFKPAYNKYRSRSDLEADYVKEWRDIANLGDTSRPLTAWSVLWFVPVWINYTLLPEVVRFLGFSVKAALLALWYQAHKRMVLQGAKLDCWLAGLRGQQHGFSREMVMRRFHYHVGPLESWRYRIQLARGGSL</sequence>
<gene>
    <name evidence="1" type="ORF">WJX72_006749</name>
</gene>
<evidence type="ECO:0000313" key="2">
    <source>
        <dbReference type="Proteomes" id="UP001489004"/>
    </source>
</evidence>
<keyword evidence="2" id="KW-1185">Reference proteome</keyword>
<reference evidence="1 2" key="1">
    <citation type="journal article" date="2024" name="Nat. Commun.">
        <title>Phylogenomics reveals the evolutionary origins of lichenization in chlorophyte algae.</title>
        <authorList>
            <person name="Puginier C."/>
            <person name="Libourel C."/>
            <person name="Otte J."/>
            <person name="Skaloud P."/>
            <person name="Haon M."/>
            <person name="Grisel S."/>
            <person name="Petersen M."/>
            <person name="Berrin J.G."/>
            <person name="Delaux P.M."/>
            <person name="Dal Grande F."/>
            <person name="Keller J."/>
        </authorList>
    </citation>
    <scope>NUCLEOTIDE SEQUENCE [LARGE SCALE GENOMIC DNA]</scope>
    <source>
        <strain evidence="1 2">SAG 2043</strain>
    </source>
</reference>
<accession>A0AAW1QR92</accession>
<proteinExistence type="predicted"/>
<dbReference type="AlphaFoldDB" id="A0AAW1QR92"/>
<protein>
    <submittedName>
        <fullName evidence="1">Uncharacterized protein</fullName>
    </submittedName>
</protein>
<organism evidence="1 2">
    <name type="scientific">[Myrmecia] bisecta</name>
    <dbReference type="NCBI Taxonomy" id="41462"/>
    <lineage>
        <taxon>Eukaryota</taxon>
        <taxon>Viridiplantae</taxon>
        <taxon>Chlorophyta</taxon>
        <taxon>core chlorophytes</taxon>
        <taxon>Trebouxiophyceae</taxon>
        <taxon>Trebouxiales</taxon>
        <taxon>Trebouxiaceae</taxon>
        <taxon>Myrmecia</taxon>
    </lineage>
</organism>
<name>A0AAW1QR92_9CHLO</name>